<evidence type="ECO:0000313" key="8">
    <source>
        <dbReference type="EMBL" id="CAI9095365.1"/>
    </source>
</evidence>
<keyword evidence="9" id="KW-1185">Reference proteome</keyword>
<dbReference type="GO" id="GO:0140566">
    <property type="term" value="F:histone reader activity"/>
    <property type="evidence" value="ECO:0007669"/>
    <property type="project" value="InterPro"/>
</dbReference>
<proteinExistence type="predicted"/>
<evidence type="ECO:0000256" key="6">
    <source>
        <dbReference type="SAM" id="MobiDB-lite"/>
    </source>
</evidence>
<evidence type="ECO:0000256" key="5">
    <source>
        <dbReference type="ARBA" id="ARBA00023163"/>
    </source>
</evidence>
<evidence type="ECO:0000256" key="3">
    <source>
        <dbReference type="ARBA" id="ARBA00022833"/>
    </source>
</evidence>
<dbReference type="GO" id="GO:0008270">
    <property type="term" value="F:zinc ion binding"/>
    <property type="evidence" value="ECO:0007669"/>
    <property type="project" value="UniProtKB-KW"/>
</dbReference>
<dbReference type="PANTHER" id="PTHR33304">
    <property type="match status" value="1"/>
</dbReference>
<feature type="region of interest" description="Disordered" evidence="6">
    <location>
        <begin position="317"/>
        <end position="347"/>
    </location>
</feature>
<dbReference type="Pfam" id="PF23121">
    <property type="entry name" value="SPOC_AIPP2"/>
    <property type="match status" value="1"/>
</dbReference>
<dbReference type="EMBL" id="OX459119">
    <property type="protein sequence ID" value="CAI9095365.1"/>
    <property type="molecule type" value="Genomic_DNA"/>
</dbReference>
<feature type="compositionally biased region" description="Basic and acidic residues" evidence="6">
    <location>
        <begin position="317"/>
        <end position="326"/>
    </location>
</feature>
<dbReference type="InterPro" id="IPR049914">
    <property type="entry name" value="PHD1-3/5-6"/>
</dbReference>
<dbReference type="SMART" id="SM00249">
    <property type="entry name" value="PHD"/>
    <property type="match status" value="1"/>
</dbReference>
<feature type="region of interest" description="Disordered" evidence="6">
    <location>
        <begin position="161"/>
        <end position="214"/>
    </location>
</feature>
<dbReference type="InterPro" id="IPR011011">
    <property type="entry name" value="Znf_FYVE_PHD"/>
</dbReference>
<feature type="region of interest" description="Disordered" evidence="6">
    <location>
        <begin position="423"/>
        <end position="469"/>
    </location>
</feature>
<feature type="compositionally biased region" description="Polar residues" evidence="6">
    <location>
        <begin position="459"/>
        <end position="469"/>
    </location>
</feature>
<evidence type="ECO:0000256" key="4">
    <source>
        <dbReference type="ARBA" id="ARBA00023015"/>
    </source>
</evidence>
<dbReference type="InterPro" id="IPR056280">
    <property type="entry name" value="AIPP2-like_SPOC"/>
</dbReference>
<dbReference type="GO" id="GO:0034244">
    <property type="term" value="P:negative regulation of transcription elongation by RNA polymerase II"/>
    <property type="evidence" value="ECO:0007669"/>
    <property type="project" value="InterPro"/>
</dbReference>
<dbReference type="SUPFAM" id="SSF57903">
    <property type="entry name" value="FYVE/PHD zinc finger"/>
    <property type="match status" value="1"/>
</dbReference>
<feature type="compositionally biased region" description="Polar residues" evidence="6">
    <location>
        <begin position="431"/>
        <end position="452"/>
    </location>
</feature>
<feature type="region of interest" description="Disordered" evidence="6">
    <location>
        <begin position="376"/>
        <end position="409"/>
    </location>
</feature>
<sequence length="655" mass="72025">MATCLLLELIVIADKNSLIHVLLMYSTFSGRTSMISIEQSSQNSKSMSSDDDESALLDDVKVCDICGDAGREDLLAVCSKCGDGAEHIYCMRTMLEKVPDNSWMCEECVLSEDKHKASKAKMEQFIAYGRQNSLNQTCRSEGLSRGSGRRIHAQLNSTALVNRSSREKVSAPSSPERISNNQISALTGRPKAVGSQSKPSSIAKDGKGPYPQNLAIKPGHELSSRARNMQEDATFSSLSGNFTKSKSFSGSDKRVKVLRLDEIPQNQRKVSTGRAFRKSVSFNDAISGRSNADGQKLQRIPPNTYEDRDLKRLRTMKEHDSVEISKKSQFSRPHLSSQGNGSSISASPCDIASTLRVESKSTEAFGTKIKDKDVFSSKDKDDVIQSSQTLTSSGASEEILHRGENSDISLAKVPMRSSSAIGEDALASPKESGNQTENGRQTLVVSSRNTDSSAKESGSEYTGRSEQNRFANSSSVSILDGAMVKDKSGSDWMDLASPSYKPLAILAFPKLDYIWRGEFEIQSGRLPKVLYRIQAHLSTLASPSIPEAVKKFSDKVLLEEVSRLNAWPAQFQEHYPQDKSIGLYFFAEDTTSYGNYKSLLHCMTDQDLALRGNLNGIEVLIFSSNLLPEGSKLWNGFLFLWGVFKVQKGQKLQPS</sequence>
<evidence type="ECO:0000256" key="2">
    <source>
        <dbReference type="ARBA" id="ARBA00022771"/>
    </source>
</evidence>
<keyword evidence="5" id="KW-0804">Transcription</keyword>
<feature type="compositionally biased region" description="Polar residues" evidence="6">
    <location>
        <begin position="171"/>
        <end position="185"/>
    </location>
</feature>
<dbReference type="PANTHER" id="PTHR33304:SF9">
    <property type="entry name" value="RING_FYVE_PHD ZINC FINGER SUPERFAMILY PROTEIN"/>
    <property type="match status" value="1"/>
</dbReference>
<evidence type="ECO:0000256" key="1">
    <source>
        <dbReference type="ARBA" id="ARBA00022723"/>
    </source>
</evidence>
<name>A0AAV1CIK5_OLDCO</name>
<dbReference type="AlphaFoldDB" id="A0AAV1CIK5"/>
<organism evidence="8 9">
    <name type="scientific">Oldenlandia corymbosa var. corymbosa</name>
    <dbReference type="NCBI Taxonomy" id="529605"/>
    <lineage>
        <taxon>Eukaryota</taxon>
        <taxon>Viridiplantae</taxon>
        <taxon>Streptophyta</taxon>
        <taxon>Embryophyta</taxon>
        <taxon>Tracheophyta</taxon>
        <taxon>Spermatophyta</taxon>
        <taxon>Magnoliopsida</taxon>
        <taxon>eudicotyledons</taxon>
        <taxon>Gunneridae</taxon>
        <taxon>Pentapetalae</taxon>
        <taxon>asterids</taxon>
        <taxon>lamiids</taxon>
        <taxon>Gentianales</taxon>
        <taxon>Rubiaceae</taxon>
        <taxon>Rubioideae</taxon>
        <taxon>Spermacoceae</taxon>
        <taxon>Hedyotis-Oldenlandia complex</taxon>
        <taxon>Oldenlandia</taxon>
    </lineage>
</organism>
<keyword evidence="3" id="KW-0862">Zinc</keyword>
<feature type="compositionally biased region" description="Low complexity" evidence="6">
    <location>
        <begin position="336"/>
        <end position="347"/>
    </location>
</feature>
<dbReference type="Gene3D" id="3.30.40.10">
    <property type="entry name" value="Zinc/RING finger domain, C3HC4 (zinc finger)"/>
    <property type="match status" value="1"/>
</dbReference>
<evidence type="ECO:0000313" key="9">
    <source>
        <dbReference type="Proteomes" id="UP001161247"/>
    </source>
</evidence>
<accession>A0AAV1CIK5</accession>
<protein>
    <submittedName>
        <fullName evidence="8">OLC1v1031306C7</fullName>
    </submittedName>
</protein>
<feature type="compositionally biased region" description="Polar residues" evidence="6">
    <location>
        <begin position="385"/>
        <end position="395"/>
    </location>
</feature>
<keyword evidence="2" id="KW-0863">Zinc-finger</keyword>
<reference evidence="8" key="1">
    <citation type="submission" date="2023-03" db="EMBL/GenBank/DDBJ databases">
        <authorList>
            <person name="Julca I."/>
        </authorList>
    </citation>
    <scope>NUCLEOTIDE SEQUENCE</scope>
</reference>
<feature type="domain" description="Zinc finger PHD-type" evidence="7">
    <location>
        <begin position="62"/>
        <end position="109"/>
    </location>
</feature>
<evidence type="ECO:0000259" key="7">
    <source>
        <dbReference type="SMART" id="SM00249"/>
    </source>
</evidence>
<dbReference type="InterPro" id="IPR001965">
    <property type="entry name" value="Znf_PHD"/>
</dbReference>
<dbReference type="InterPro" id="IPR013083">
    <property type="entry name" value="Znf_RING/FYVE/PHD"/>
</dbReference>
<keyword evidence="1" id="KW-0479">Metal-binding</keyword>
<keyword evidence="4" id="KW-0805">Transcription regulation</keyword>
<gene>
    <name evidence="8" type="ORF">OLC1_LOCUS6362</name>
</gene>
<dbReference type="Proteomes" id="UP001161247">
    <property type="component" value="Chromosome 2"/>
</dbReference>